<dbReference type="GeneID" id="20641914"/>
<accession>G4ZGW2</accession>
<evidence type="ECO:0008006" key="4">
    <source>
        <dbReference type="Google" id="ProtNLM"/>
    </source>
</evidence>
<proteinExistence type="predicted"/>
<evidence type="ECO:0000313" key="2">
    <source>
        <dbReference type="EMBL" id="EGZ18028.1"/>
    </source>
</evidence>
<dbReference type="AlphaFoldDB" id="G4ZGW2"/>
<dbReference type="KEGG" id="psoj:PHYSODRAFT_300869"/>
<dbReference type="RefSeq" id="XP_009527086.1">
    <property type="nucleotide sequence ID" value="XM_009528791.1"/>
</dbReference>
<dbReference type="InParanoid" id="G4ZGW2"/>
<feature type="region of interest" description="Disordered" evidence="1">
    <location>
        <begin position="74"/>
        <end position="94"/>
    </location>
</feature>
<sequence length="188" mass="21148">MDDYLGGMAKDWHDEMRPRLIEMPFQDSGEALIRRFRKRTDKQVMTEICNARKKPEDTHEQFANRLKRIASLGRHRRRHTIGASPSGSKDRATPCAAKEPLKAIVTPCDSKLDAEGISVTIRRGTCIVRNRSTGFVVLTAAEENDVFPVLPNAESSTPAFISLSIGDTLQNWYNRLGHFSTRAIKHTA</sequence>
<keyword evidence="3" id="KW-1185">Reference proteome</keyword>
<reference evidence="2 3" key="1">
    <citation type="journal article" date="2006" name="Science">
        <title>Phytophthora genome sequences uncover evolutionary origins and mechanisms of pathogenesis.</title>
        <authorList>
            <person name="Tyler B.M."/>
            <person name="Tripathy S."/>
            <person name="Zhang X."/>
            <person name="Dehal P."/>
            <person name="Jiang R.H."/>
            <person name="Aerts A."/>
            <person name="Arredondo F.D."/>
            <person name="Baxter L."/>
            <person name="Bensasson D."/>
            <person name="Beynon J.L."/>
            <person name="Chapman J."/>
            <person name="Damasceno C.M."/>
            <person name="Dorrance A.E."/>
            <person name="Dou D."/>
            <person name="Dickerman A.W."/>
            <person name="Dubchak I.L."/>
            <person name="Garbelotto M."/>
            <person name="Gijzen M."/>
            <person name="Gordon S.G."/>
            <person name="Govers F."/>
            <person name="Grunwald N.J."/>
            <person name="Huang W."/>
            <person name="Ivors K.L."/>
            <person name="Jones R.W."/>
            <person name="Kamoun S."/>
            <person name="Krampis K."/>
            <person name="Lamour K.H."/>
            <person name="Lee M.K."/>
            <person name="McDonald W.H."/>
            <person name="Medina M."/>
            <person name="Meijer H.J."/>
            <person name="Nordberg E.K."/>
            <person name="Maclean D.J."/>
            <person name="Ospina-Giraldo M.D."/>
            <person name="Morris P.F."/>
            <person name="Phuntumart V."/>
            <person name="Putnam N.H."/>
            <person name="Rash S."/>
            <person name="Rose J.K."/>
            <person name="Sakihama Y."/>
            <person name="Salamov A.A."/>
            <person name="Savidor A."/>
            <person name="Scheuring C.F."/>
            <person name="Smith B.M."/>
            <person name="Sobral B.W."/>
            <person name="Terry A."/>
            <person name="Torto-Alalibo T.A."/>
            <person name="Win J."/>
            <person name="Xu Z."/>
            <person name="Zhang H."/>
            <person name="Grigoriev I.V."/>
            <person name="Rokhsar D.S."/>
            <person name="Boore J.L."/>
        </authorList>
    </citation>
    <scope>NUCLEOTIDE SEQUENCE [LARGE SCALE GENOMIC DNA]</scope>
    <source>
        <strain evidence="2 3">P6497</strain>
    </source>
</reference>
<evidence type="ECO:0000256" key="1">
    <source>
        <dbReference type="SAM" id="MobiDB-lite"/>
    </source>
</evidence>
<gene>
    <name evidence="2" type="ORF">PHYSODRAFT_300869</name>
</gene>
<evidence type="ECO:0000313" key="3">
    <source>
        <dbReference type="Proteomes" id="UP000002640"/>
    </source>
</evidence>
<name>G4ZGW2_PHYSP</name>
<protein>
    <recommendedName>
        <fullName evidence="4">Retrotransposon gag domain-containing protein</fullName>
    </recommendedName>
</protein>
<dbReference type="Proteomes" id="UP000002640">
    <property type="component" value="Unassembled WGS sequence"/>
</dbReference>
<dbReference type="EMBL" id="JH159154">
    <property type="protein sequence ID" value="EGZ18028.1"/>
    <property type="molecule type" value="Genomic_DNA"/>
</dbReference>
<organism evidence="2 3">
    <name type="scientific">Phytophthora sojae (strain P6497)</name>
    <name type="common">Soybean stem and root rot agent</name>
    <name type="synonym">Phytophthora megasperma f. sp. glycines</name>
    <dbReference type="NCBI Taxonomy" id="1094619"/>
    <lineage>
        <taxon>Eukaryota</taxon>
        <taxon>Sar</taxon>
        <taxon>Stramenopiles</taxon>
        <taxon>Oomycota</taxon>
        <taxon>Peronosporomycetes</taxon>
        <taxon>Peronosporales</taxon>
        <taxon>Peronosporaceae</taxon>
        <taxon>Phytophthora</taxon>
    </lineage>
</organism>